<dbReference type="SMART" id="SM00338">
    <property type="entry name" value="BRLZ"/>
    <property type="match status" value="1"/>
</dbReference>
<evidence type="ECO:0000256" key="6">
    <source>
        <dbReference type="SAM" id="Coils"/>
    </source>
</evidence>
<dbReference type="InterPro" id="IPR004827">
    <property type="entry name" value="bZIP"/>
</dbReference>
<dbReference type="GO" id="GO:0003700">
    <property type="term" value="F:DNA-binding transcription factor activity"/>
    <property type="evidence" value="ECO:0007669"/>
    <property type="project" value="InterPro"/>
</dbReference>
<feature type="domain" description="BZIP" evidence="8">
    <location>
        <begin position="354"/>
        <end position="405"/>
    </location>
</feature>
<evidence type="ECO:0000313" key="10">
    <source>
        <dbReference type="Ensembl" id="ENSBTAP00000058370.2"/>
    </source>
</evidence>
<keyword evidence="6" id="KW-0175">Coiled coil</keyword>
<dbReference type="PANTHER" id="PTHR45879">
    <property type="entry name" value="CYCLIC AMP RESPONSE ELEMENT-BINDING PROTEIN B"/>
    <property type="match status" value="1"/>
</dbReference>
<dbReference type="InterPro" id="IPR001630">
    <property type="entry name" value="Leuzip_CREB"/>
</dbReference>
<dbReference type="GO" id="GO:0003677">
    <property type="term" value="F:DNA binding"/>
    <property type="evidence" value="ECO:0007669"/>
    <property type="project" value="UniProtKB-KW"/>
</dbReference>
<evidence type="ECO:0000256" key="5">
    <source>
        <dbReference type="ARBA" id="ARBA00023242"/>
    </source>
</evidence>
<feature type="compositionally biased region" description="Low complexity" evidence="7">
    <location>
        <begin position="12"/>
        <end position="22"/>
    </location>
</feature>
<dbReference type="Proteomes" id="UP000009136">
    <property type="component" value="Chromosome 5"/>
</dbReference>
<dbReference type="Pfam" id="PF00170">
    <property type="entry name" value="bZIP_1"/>
    <property type="match status" value="1"/>
</dbReference>
<accession>A0A3Q1LN51</accession>
<evidence type="ECO:0000313" key="11">
    <source>
        <dbReference type="Proteomes" id="UP000009136"/>
    </source>
</evidence>
<feature type="coiled-coil region" evidence="6">
    <location>
        <begin position="372"/>
        <end position="406"/>
    </location>
</feature>
<dbReference type="GeneTree" id="ENSGT00940000158200"/>
<dbReference type="InterPro" id="IPR046347">
    <property type="entry name" value="bZIP_sf"/>
</dbReference>
<gene>
    <name evidence="10 12" type="primary">ATF1</name>
</gene>
<dbReference type="CDD" id="cd14690">
    <property type="entry name" value="bZIP_CREB1"/>
    <property type="match status" value="1"/>
</dbReference>
<comment type="subcellular location">
    <subcellularLocation>
        <location evidence="1">Nucleus</location>
    </subcellularLocation>
</comment>
<keyword evidence="4" id="KW-0804">Transcription</keyword>
<dbReference type="GO" id="GO:0005634">
    <property type="term" value="C:nucleus"/>
    <property type="evidence" value="ECO:0007669"/>
    <property type="project" value="UniProtKB-SubCell"/>
</dbReference>
<dbReference type="FunFam" id="1.20.5.170:FF:000003">
    <property type="entry name" value="cAMP-responsive element modulator isoform X2"/>
    <property type="match status" value="1"/>
</dbReference>
<dbReference type="VGNC" id="VGNC:26239">
    <property type="gene designation" value="ATF1"/>
</dbReference>
<dbReference type="Ensembl" id="ENSBTAT00000081125.2">
    <property type="protein sequence ID" value="ENSBTAP00000058370.2"/>
    <property type="gene ID" value="ENSBTAG00000018131.6"/>
</dbReference>
<dbReference type="AlphaFoldDB" id="A0A3Q1LN51"/>
<dbReference type="PROSITE" id="PS50953">
    <property type="entry name" value="KID"/>
    <property type="match status" value="1"/>
</dbReference>
<evidence type="ECO:0000256" key="1">
    <source>
        <dbReference type="ARBA" id="ARBA00004123"/>
    </source>
</evidence>
<dbReference type="SUPFAM" id="SSF57959">
    <property type="entry name" value="Leucine zipper domain"/>
    <property type="match status" value="1"/>
</dbReference>
<evidence type="ECO:0000259" key="9">
    <source>
        <dbReference type="PROSITE" id="PS50953"/>
    </source>
</evidence>
<evidence type="ECO:0000256" key="3">
    <source>
        <dbReference type="ARBA" id="ARBA00023125"/>
    </source>
</evidence>
<feature type="compositionally biased region" description="Basic and acidic residues" evidence="7">
    <location>
        <begin position="209"/>
        <end position="225"/>
    </location>
</feature>
<protein>
    <submittedName>
        <fullName evidence="10">Activating transcription factor 1</fullName>
    </submittedName>
</protein>
<feature type="domain" description="KID" evidence="9">
    <location>
        <begin position="173"/>
        <end position="232"/>
    </location>
</feature>
<evidence type="ECO:0000259" key="8">
    <source>
        <dbReference type="PROSITE" id="PS50217"/>
    </source>
</evidence>
<reference evidence="10" key="3">
    <citation type="submission" date="2025-09" db="UniProtKB">
        <authorList>
            <consortium name="Ensembl"/>
        </authorList>
    </citation>
    <scope>IDENTIFICATION</scope>
    <source>
        <strain evidence="10">Hereford</strain>
    </source>
</reference>
<reference evidence="10" key="1">
    <citation type="submission" date="2018-03" db="EMBL/GenBank/DDBJ databases">
        <title>ARS-UCD1.2.</title>
        <authorList>
            <person name="Rosen B.D."/>
            <person name="Bickhart D.M."/>
            <person name="Koren S."/>
            <person name="Schnabel R.D."/>
            <person name="Hall R."/>
            <person name="Zimin A."/>
            <person name="Dreischer C."/>
            <person name="Schultheiss S."/>
            <person name="Schroeder S.G."/>
            <person name="Elsik C.G."/>
            <person name="Couldrey C."/>
            <person name="Liu G.E."/>
            <person name="Van Tassell C.P."/>
            <person name="Phillippy A.M."/>
            <person name="Smith T.P.L."/>
            <person name="Medrano J.F."/>
        </authorList>
    </citation>
    <scope>NUCLEOTIDE SEQUENCE [LARGE SCALE GENOMIC DNA]</scope>
    <source>
        <strain evidence="10">Hereford</strain>
    </source>
</reference>
<dbReference type="PROSITE" id="PS50217">
    <property type="entry name" value="BZIP"/>
    <property type="match status" value="1"/>
</dbReference>
<proteinExistence type="predicted"/>
<evidence type="ECO:0000256" key="2">
    <source>
        <dbReference type="ARBA" id="ARBA00023015"/>
    </source>
</evidence>
<dbReference type="Bgee" id="ENSBTAG00000018131">
    <property type="expression patterns" value="Expressed in milk and 105 other cell types or tissues"/>
</dbReference>
<dbReference type="PANTHER" id="PTHR45879:SF2">
    <property type="entry name" value="CYCLIC AMP-DEPENDENT TRANSCRIPTION FACTOR ATF-1"/>
    <property type="match status" value="1"/>
</dbReference>
<dbReference type="InterPro" id="IPR003102">
    <property type="entry name" value="CREB1-like_pKID"/>
</dbReference>
<evidence type="ECO:0000256" key="4">
    <source>
        <dbReference type="ARBA" id="ARBA00023163"/>
    </source>
</evidence>
<dbReference type="Pfam" id="PF02173">
    <property type="entry name" value="pKID"/>
    <property type="match status" value="1"/>
</dbReference>
<dbReference type="OrthoDB" id="5970722at2759"/>
<organism evidence="10 11">
    <name type="scientific">Bos taurus</name>
    <name type="common">Bovine</name>
    <dbReference type="NCBI Taxonomy" id="9913"/>
    <lineage>
        <taxon>Eukaryota</taxon>
        <taxon>Metazoa</taxon>
        <taxon>Chordata</taxon>
        <taxon>Craniata</taxon>
        <taxon>Vertebrata</taxon>
        <taxon>Euteleostomi</taxon>
        <taxon>Mammalia</taxon>
        <taxon>Eutheria</taxon>
        <taxon>Laurasiatheria</taxon>
        <taxon>Artiodactyla</taxon>
        <taxon>Ruminantia</taxon>
        <taxon>Pecora</taxon>
        <taxon>Bovidae</taxon>
        <taxon>Bovinae</taxon>
        <taxon>Bos</taxon>
    </lineage>
</organism>
<keyword evidence="3" id="KW-0238">DNA-binding</keyword>
<keyword evidence="11" id="KW-1185">Reference proteome</keyword>
<dbReference type="PRINTS" id="PR00041">
    <property type="entry name" value="LEUZIPPRCREB"/>
</dbReference>
<evidence type="ECO:0000256" key="7">
    <source>
        <dbReference type="SAM" id="MobiDB-lite"/>
    </source>
</evidence>
<keyword evidence="5" id="KW-0539">Nucleus</keyword>
<feature type="region of interest" description="Disordered" evidence="7">
    <location>
        <begin position="1"/>
        <end position="54"/>
    </location>
</feature>
<reference evidence="10" key="2">
    <citation type="submission" date="2025-08" db="UniProtKB">
        <authorList>
            <consortium name="Ensembl"/>
        </authorList>
    </citation>
    <scope>IDENTIFICATION</scope>
    <source>
        <strain evidence="10">Hereford</strain>
    </source>
</reference>
<dbReference type="VEuPathDB" id="HostDB:ENSBTAG00000018131"/>
<feature type="region of interest" description="Disordered" evidence="7">
    <location>
        <begin position="169"/>
        <end position="233"/>
    </location>
</feature>
<dbReference type="Gene3D" id="1.20.5.170">
    <property type="match status" value="1"/>
</dbReference>
<keyword evidence="2" id="KW-0805">Transcription regulation</keyword>
<name>A0A3Q1LN51_BOVIN</name>
<dbReference type="PROSITE" id="PS00036">
    <property type="entry name" value="BZIP_BASIC"/>
    <property type="match status" value="1"/>
</dbReference>
<sequence length="412" mass="44252">MKIKTKTSRRGAVFASEAASAAQGESPLSKVSGLGREPWGGQHGLGLRASSAERRQRPVIFAEDRRACPAPSGCGARTARCWSRANPYHPGASSRVGRHTLIMEDSHKSNTSETAPQSGSTVQAAHISHIAQQMSLRGSAPVTIVPLPGKQVQVQGVIQTAQSSVIHPPHVQTVSSLSESEESQDSSDSIGSSQKTHGILARRPSYRKILKDLSSEDIRGRKGDGENPGVSAVTSMSVPTPIYQTSTGQYIAIAPNGALQLASPGTDGVQGLQTLTMTNSGSTQQGTTILQYAQTSDGQQILVPSNQVVVQTASGDMQTYQIRTTPSATSLPQTVVMTSPVTLTSQTSKTDDPQLKREIRLMKNREAARECRRKKKEYVKCLENRVAVLENQNKTLIEELKTLKDLYSNKSV</sequence>
<evidence type="ECO:0000313" key="12">
    <source>
        <dbReference type="VGNC" id="VGNC:26239"/>
    </source>
</evidence>